<evidence type="ECO:0000256" key="6">
    <source>
        <dbReference type="ARBA" id="ARBA00022989"/>
    </source>
</evidence>
<reference evidence="10 11" key="1">
    <citation type="submission" date="2023-07" db="EMBL/GenBank/DDBJ databases">
        <title>Genomic Encyclopedia of Type Strains, Phase IV (KMG-IV): sequencing the most valuable type-strain genomes for metagenomic binning, comparative biology and taxonomic classification.</title>
        <authorList>
            <person name="Goeker M."/>
        </authorList>
    </citation>
    <scope>NUCLEOTIDE SEQUENCE [LARGE SCALE GENOMIC DNA]</scope>
    <source>
        <strain evidence="10 11">DSM 100301</strain>
    </source>
</reference>
<dbReference type="PANTHER" id="PTHR11795">
    <property type="entry name" value="BRANCHED-CHAIN AMINO ACID TRANSPORT SYSTEM PERMEASE PROTEIN LIVH"/>
    <property type="match status" value="1"/>
</dbReference>
<comment type="subcellular location">
    <subcellularLocation>
        <location evidence="1">Cell membrane</location>
        <topology evidence="1">Multi-pass membrane protein</topology>
    </subcellularLocation>
</comment>
<dbReference type="CDD" id="cd06582">
    <property type="entry name" value="TM_PBP1_LivH_like"/>
    <property type="match status" value="1"/>
</dbReference>
<evidence type="ECO:0000256" key="8">
    <source>
        <dbReference type="ARBA" id="ARBA00037998"/>
    </source>
</evidence>
<feature type="transmembrane region" description="Helical" evidence="9">
    <location>
        <begin position="137"/>
        <end position="161"/>
    </location>
</feature>
<sequence length="288" mass="30326">MIYLETLINGVLLGGLYGILGLGLALVFGVMRVINVAHGEFIVAAAILAASLLNILPGINPLLMLIPVALIAFAVGYLFQLLLLNRVVRRGDMLAPMLVTFGVSIIIKNLMLAVFGSNPMAIDAGPLAKASFTLGGLHIGILPVITLAISIALFAFLRTLVSATTFGKTLRATADNPEIVRLMGVNPMRIYAVVMGIAFVMAAVAGVLLAMRTSFSASSGTDRILIAFEVVVLGGLGSFWGALVAGILLGVVQLMSFQFDANSGLLYAHLMFFFFLIMRPSGLLGAKS</sequence>
<dbReference type="Pfam" id="PF02653">
    <property type="entry name" value="BPD_transp_2"/>
    <property type="match status" value="1"/>
</dbReference>
<keyword evidence="7 9" id="KW-0472">Membrane</keyword>
<evidence type="ECO:0000256" key="3">
    <source>
        <dbReference type="ARBA" id="ARBA00022475"/>
    </source>
</evidence>
<evidence type="ECO:0000256" key="9">
    <source>
        <dbReference type="SAM" id="Phobius"/>
    </source>
</evidence>
<feature type="transmembrane region" description="Helical" evidence="9">
    <location>
        <begin position="190"/>
        <end position="212"/>
    </location>
</feature>
<keyword evidence="4 9" id="KW-0812">Transmembrane</keyword>
<feature type="transmembrane region" description="Helical" evidence="9">
    <location>
        <begin position="6"/>
        <end position="29"/>
    </location>
</feature>
<accession>A0ABU0IF13</accession>
<organism evidence="10 11">
    <name type="scientific">Rhizobium paknamense</name>
    <dbReference type="NCBI Taxonomy" id="1206817"/>
    <lineage>
        <taxon>Bacteria</taxon>
        <taxon>Pseudomonadati</taxon>
        <taxon>Pseudomonadota</taxon>
        <taxon>Alphaproteobacteria</taxon>
        <taxon>Hyphomicrobiales</taxon>
        <taxon>Rhizobiaceae</taxon>
        <taxon>Rhizobium/Agrobacterium group</taxon>
        <taxon>Rhizobium</taxon>
    </lineage>
</organism>
<name>A0ABU0IF13_9HYPH</name>
<evidence type="ECO:0000256" key="5">
    <source>
        <dbReference type="ARBA" id="ARBA00022970"/>
    </source>
</evidence>
<keyword evidence="3" id="KW-1003">Cell membrane</keyword>
<dbReference type="InterPro" id="IPR001851">
    <property type="entry name" value="ABC_transp_permease"/>
</dbReference>
<feature type="transmembrane region" description="Helical" evidence="9">
    <location>
        <begin position="264"/>
        <end position="286"/>
    </location>
</feature>
<dbReference type="RefSeq" id="WP_307158992.1">
    <property type="nucleotide sequence ID" value="NZ_JAUSWH010000010.1"/>
</dbReference>
<keyword evidence="6 9" id="KW-1133">Transmembrane helix</keyword>
<proteinExistence type="inferred from homology"/>
<keyword evidence="11" id="KW-1185">Reference proteome</keyword>
<dbReference type="PANTHER" id="PTHR11795:SF445">
    <property type="entry name" value="AMINO ACID ABC TRANSPORTER PERMEASE PROTEIN"/>
    <property type="match status" value="1"/>
</dbReference>
<feature type="transmembrane region" description="Helical" evidence="9">
    <location>
        <begin position="224"/>
        <end position="252"/>
    </location>
</feature>
<dbReference type="EMBL" id="JAUSWH010000010">
    <property type="protein sequence ID" value="MDQ0456810.1"/>
    <property type="molecule type" value="Genomic_DNA"/>
</dbReference>
<gene>
    <name evidence="10" type="ORF">QO005_003155</name>
</gene>
<evidence type="ECO:0000313" key="11">
    <source>
        <dbReference type="Proteomes" id="UP001235269"/>
    </source>
</evidence>
<evidence type="ECO:0000256" key="1">
    <source>
        <dbReference type="ARBA" id="ARBA00004651"/>
    </source>
</evidence>
<evidence type="ECO:0000313" key="10">
    <source>
        <dbReference type="EMBL" id="MDQ0456810.1"/>
    </source>
</evidence>
<comment type="similarity">
    <text evidence="8">Belongs to the binding-protein-dependent transport system permease family. LivHM subfamily.</text>
</comment>
<dbReference type="Proteomes" id="UP001235269">
    <property type="component" value="Unassembled WGS sequence"/>
</dbReference>
<evidence type="ECO:0000256" key="4">
    <source>
        <dbReference type="ARBA" id="ARBA00022692"/>
    </source>
</evidence>
<evidence type="ECO:0000256" key="7">
    <source>
        <dbReference type="ARBA" id="ARBA00023136"/>
    </source>
</evidence>
<protein>
    <submittedName>
        <fullName evidence="10">Branched-chain amino acid transport system permease protein</fullName>
    </submittedName>
</protein>
<dbReference type="InterPro" id="IPR052157">
    <property type="entry name" value="BCAA_transport_permease"/>
</dbReference>
<keyword evidence="2" id="KW-0813">Transport</keyword>
<feature type="transmembrane region" description="Helical" evidence="9">
    <location>
        <begin position="41"/>
        <end position="59"/>
    </location>
</feature>
<feature type="transmembrane region" description="Helical" evidence="9">
    <location>
        <begin position="65"/>
        <end position="84"/>
    </location>
</feature>
<keyword evidence="5" id="KW-0029">Amino-acid transport</keyword>
<evidence type="ECO:0000256" key="2">
    <source>
        <dbReference type="ARBA" id="ARBA00022448"/>
    </source>
</evidence>
<comment type="caution">
    <text evidence="10">The sequence shown here is derived from an EMBL/GenBank/DDBJ whole genome shotgun (WGS) entry which is preliminary data.</text>
</comment>
<feature type="transmembrane region" description="Helical" evidence="9">
    <location>
        <begin position="96"/>
        <end position="117"/>
    </location>
</feature>